<reference evidence="1 2" key="1">
    <citation type="submission" date="2024-10" db="EMBL/GenBank/DDBJ databases">
        <authorList>
            <person name="Kim D."/>
        </authorList>
    </citation>
    <scope>NUCLEOTIDE SEQUENCE [LARGE SCALE GENOMIC DNA]</scope>
    <source>
        <strain evidence="1">BH-2024</strain>
    </source>
</reference>
<name>A0ABD2MBJ8_9BILA</name>
<comment type="caution">
    <text evidence="1">The sequence shown here is derived from an EMBL/GenBank/DDBJ whole genome shotgun (WGS) entry which is preliminary data.</text>
</comment>
<gene>
    <name evidence="1" type="ORF">niasHT_010396</name>
</gene>
<dbReference type="AlphaFoldDB" id="A0ABD2MBJ8"/>
<keyword evidence="2" id="KW-1185">Reference proteome</keyword>
<protein>
    <submittedName>
        <fullName evidence="1">Uncharacterized protein</fullName>
    </submittedName>
</protein>
<accession>A0ABD2MBJ8</accession>
<dbReference type="Proteomes" id="UP001620626">
    <property type="component" value="Unassembled WGS sequence"/>
</dbReference>
<proteinExistence type="predicted"/>
<evidence type="ECO:0000313" key="1">
    <source>
        <dbReference type="EMBL" id="KAL3124856.1"/>
    </source>
</evidence>
<organism evidence="1 2">
    <name type="scientific">Heterodera trifolii</name>
    <dbReference type="NCBI Taxonomy" id="157864"/>
    <lineage>
        <taxon>Eukaryota</taxon>
        <taxon>Metazoa</taxon>
        <taxon>Ecdysozoa</taxon>
        <taxon>Nematoda</taxon>
        <taxon>Chromadorea</taxon>
        <taxon>Rhabditida</taxon>
        <taxon>Tylenchina</taxon>
        <taxon>Tylenchomorpha</taxon>
        <taxon>Tylenchoidea</taxon>
        <taxon>Heteroderidae</taxon>
        <taxon>Heteroderinae</taxon>
        <taxon>Heterodera</taxon>
    </lineage>
</organism>
<sequence length="92" mass="10597">MGKCLDKIGVNAGGSRDAEGQHRFFPFVPESHLSPGHVDKSFWYALEYLVYHLQQGWDNSRLSSLASRQLSPFLVLSPLVFWDERRELKIHP</sequence>
<evidence type="ECO:0000313" key="2">
    <source>
        <dbReference type="Proteomes" id="UP001620626"/>
    </source>
</evidence>
<dbReference type="EMBL" id="JBICBT010000060">
    <property type="protein sequence ID" value="KAL3124856.1"/>
    <property type="molecule type" value="Genomic_DNA"/>
</dbReference>